<organism evidence="5 6">
    <name type="scientific">Collybia nuda</name>
    <dbReference type="NCBI Taxonomy" id="64659"/>
    <lineage>
        <taxon>Eukaryota</taxon>
        <taxon>Fungi</taxon>
        <taxon>Dikarya</taxon>
        <taxon>Basidiomycota</taxon>
        <taxon>Agaricomycotina</taxon>
        <taxon>Agaricomycetes</taxon>
        <taxon>Agaricomycetidae</taxon>
        <taxon>Agaricales</taxon>
        <taxon>Tricholomatineae</taxon>
        <taxon>Clitocybaceae</taxon>
        <taxon>Collybia</taxon>
    </lineage>
</organism>
<evidence type="ECO:0000313" key="5">
    <source>
        <dbReference type="EMBL" id="KAF9469221.1"/>
    </source>
</evidence>
<gene>
    <name evidence="5" type="ORF">BDZ94DRAFT_1243983</name>
</gene>
<dbReference type="AlphaFoldDB" id="A0A9P6CJV3"/>
<dbReference type="Pfam" id="PF16113">
    <property type="entry name" value="ECH_2"/>
    <property type="match status" value="1"/>
</dbReference>
<dbReference type="EC" id="3.1.2.4" evidence="2"/>
<evidence type="ECO:0000256" key="2">
    <source>
        <dbReference type="ARBA" id="ARBA00011915"/>
    </source>
</evidence>
<proteinExistence type="predicted"/>
<comment type="catalytic activity">
    <reaction evidence="1">
        <text>3-hydroxy-2-methylpropanoyl-CoA + H2O = 3-hydroxy-2-methylpropanoate + CoA + H(+)</text>
        <dbReference type="Rhea" id="RHEA:20888"/>
        <dbReference type="ChEBI" id="CHEBI:11805"/>
        <dbReference type="ChEBI" id="CHEBI:15377"/>
        <dbReference type="ChEBI" id="CHEBI:15378"/>
        <dbReference type="ChEBI" id="CHEBI:57287"/>
        <dbReference type="ChEBI" id="CHEBI:57340"/>
        <dbReference type="EC" id="3.1.2.4"/>
    </reaction>
</comment>
<keyword evidence="3 5" id="KW-0378">Hydrolase</keyword>
<dbReference type="InterPro" id="IPR029045">
    <property type="entry name" value="ClpP/crotonase-like_dom_sf"/>
</dbReference>
<dbReference type="EMBL" id="MU150230">
    <property type="protein sequence ID" value="KAF9469221.1"/>
    <property type="molecule type" value="Genomic_DNA"/>
</dbReference>
<name>A0A9P6CJV3_9AGAR</name>
<dbReference type="GO" id="GO:0003860">
    <property type="term" value="F:3-hydroxyisobutyryl-CoA hydrolase activity"/>
    <property type="evidence" value="ECO:0007669"/>
    <property type="project" value="UniProtKB-EC"/>
</dbReference>
<dbReference type="GO" id="GO:0006574">
    <property type="term" value="P:L-valine catabolic process"/>
    <property type="evidence" value="ECO:0007669"/>
    <property type="project" value="TreeGrafter"/>
</dbReference>
<accession>A0A9P6CJV3</accession>
<evidence type="ECO:0000256" key="1">
    <source>
        <dbReference type="ARBA" id="ARBA00001709"/>
    </source>
</evidence>
<dbReference type="InterPro" id="IPR045004">
    <property type="entry name" value="ECH_dom"/>
</dbReference>
<dbReference type="InterPro" id="IPR032259">
    <property type="entry name" value="HIBYL-CoA-H"/>
</dbReference>
<reference evidence="5" key="1">
    <citation type="submission" date="2020-11" db="EMBL/GenBank/DDBJ databases">
        <authorList>
            <consortium name="DOE Joint Genome Institute"/>
            <person name="Ahrendt S."/>
            <person name="Riley R."/>
            <person name="Andreopoulos W."/>
            <person name="Labutti K."/>
            <person name="Pangilinan J."/>
            <person name="Ruiz-Duenas F.J."/>
            <person name="Barrasa J.M."/>
            <person name="Sanchez-Garcia M."/>
            <person name="Camarero S."/>
            <person name="Miyauchi S."/>
            <person name="Serrano A."/>
            <person name="Linde D."/>
            <person name="Babiker R."/>
            <person name="Drula E."/>
            <person name="Ayuso-Fernandez I."/>
            <person name="Pacheco R."/>
            <person name="Padilla G."/>
            <person name="Ferreira P."/>
            <person name="Barriuso J."/>
            <person name="Kellner H."/>
            <person name="Castanera R."/>
            <person name="Alfaro M."/>
            <person name="Ramirez L."/>
            <person name="Pisabarro A.G."/>
            <person name="Kuo A."/>
            <person name="Tritt A."/>
            <person name="Lipzen A."/>
            <person name="He G."/>
            <person name="Yan M."/>
            <person name="Ng V."/>
            <person name="Cullen D."/>
            <person name="Martin F."/>
            <person name="Rosso M.-N."/>
            <person name="Henrissat B."/>
            <person name="Hibbett D."/>
            <person name="Martinez A.T."/>
            <person name="Grigoriev I.V."/>
        </authorList>
    </citation>
    <scope>NUCLEOTIDE SEQUENCE</scope>
    <source>
        <strain evidence="5">CBS 247.69</strain>
    </source>
</reference>
<dbReference type="SUPFAM" id="SSF52096">
    <property type="entry name" value="ClpP/crotonase"/>
    <property type="match status" value="1"/>
</dbReference>
<dbReference type="OrthoDB" id="1737613at2759"/>
<comment type="caution">
    <text evidence="5">The sequence shown here is derived from an EMBL/GenBank/DDBJ whole genome shotgun (WGS) entry which is preliminary data.</text>
</comment>
<protein>
    <recommendedName>
        <fullName evidence="2">3-hydroxyisobutyryl-CoA hydrolase</fullName>
        <ecNumber evidence="2">3.1.2.4</ecNumber>
    </recommendedName>
</protein>
<sequence>MLTTSLLKGMSRSAITATKRTRAISKQMISSSASSSSSSSEPPVLFESNLAVRTYILNRPLKLNALDEPMLTLLRPKIEEWSSSDLCGTIVGTGVGRAFCAGGDVASVISNSADPATRSRAIDFFKREFEMDYILATLRKPYVAILDGHTMGGGVGLAAHAPFRIATENTVFAMPETKIGYSPDVGASYFMSRMDGELGTYLALTSETLRGRAVFELGFATHYIPSRRIPVLLDRLAALEGAHISVIDKTIEEFSAERQPDEPPIPFSGAKRNALDFAFQHNKVEDIFEALEALSTHQDQSLSEWALVTLKTLNLRSPTSLKVALMAIRKGKTMTLLQALDMELKIATAYCNGATTDFSTGVTAVLVDKIKERPQWSPDALNEVSDEIVSRFFSPSSPYLSSVPTLTIPKHLSSGTSKPMKYALPTEDEIGTMVRGSHISGGGTGIRLDELVSKFNNLRPGKMGVKEKVLEVAHRKCEVVDNKDGNFVWLKWKHSLTSP</sequence>
<dbReference type="PANTHER" id="PTHR43176">
    <property type="entry name" value="3-HYDROXYISOBUTYRYL-COA HYDROLASE-RELATED"/>
    <property type="match status" value="1"/>
</dbReference>
<dbReference type="CDD" id="cd06558">
    <property type="entry name" value="crotonase-like"/>
    <property type="match status" value="1"/>
</dbReference>
<evidence type="ECO:0000313" key="6">
    <source>
        <dbReference type="Proteomes" id="UP000807353"/>
    </source>
</evidence>
<keyword evidence="6" id="KW-1185">Reference proteome</keyword>
<feature type="domain" description="Enoyl-CoA hydratase/isomerase" evidence="4">
    <location>
        <begin position="53"/>
        <end position="393"/>
    </location>
</feature>
<dbReference type="Proteomes" id="UP000807353">
    <property type="component" value="Unassembled WGS sequence"/>
</dbReference>
<evidence type="ECO:0000259" key="4">
    <source>
        <dbReference type="Pfam" id="PF16113"/>
    </source>
</evidence>
<dbReference type="GO" id="GO:0005739">
    <property type="term" value="C:mitochondrion"/>
    <property type="evidence" value="ECO:0007669"/>
    <property type="project" value="TreeGrafter"/>
</dbReference>
<dbReference type="NCBIfam" id="NF004127">
    <property type="entry name" value="PRK05617.1"/>
    <property type="match status" value="1"/>
</dbReference>
<evidence type="ECO:0000256" key="3">
    <source>
        <dbReference type="ARBA" id="ARBA00022801"/>
    </source>
</evidence>
<dbReference type="Gene3D" id="3.90.226.10">
    <property type="entry name" value="2-enoyl-CoA Hydratase, Chain A, domain 1"/>
    <property type="match status" value="1"/>
</dbReference>
<dbReference type="PANTHER" id="PTHR43176:SF3">
    <property type="entry name" value="3-HYDROXYISOBUTYRYL-COA HYDROLASE, MITOCHONDRIAL"/>
    <property type="match status" value="1"/>
</dbReference>